<proteinExistence type="inferred from homology"/>
<dbReference type="Pfam" id="PF01783">
    <property type="entry name" value="Ribosomal_L32p"/>
    <property type="match status" value="1"/>
</dbReference>
<dbReference type="AlphaFoldDB" id="A0A1F8EFN1"/>
<evidence type="ECO:0000313" key="6">
    <source>
        <dbReference type="EMBL" id="OGM98858.1"/>
    </source>
</evidence>
<dbReference type="NCBIfam" id="TIGR01031">
    <property type="entry name" value="rpmF_bact"/>
    <property type="match status" value="1"/>
</dbReference>
<evidence type="ECO:0000256" key="4">
    <source>
        <dbReference type="ARBA" id="ARBA00035178"/>
    </source>
</evidence>
<dbReference type="EMBL" id="MGJC01000040">
    <property type="protein sequence ID" value="OGM98858.1"/>
    <property type="molecule type" value="Genomic_DNA"/>
</dbReference>
<comment type="similarity">
    <text evidence="1 5">Belongs to the bacterial ribosomal protein bL32 family.</text>
</comment>
<dbReference type="GO" id="GO:0015934">
    <property type="term" value="C:large ribosomal subunit"/>
    <property type="evidence" value="ECO:0007669"/>
    <property type="project" value="InterPro"/>
</dbReference>
<evidence type="ECO:0000256" key="3">
    <source>
        <dbReference type="ARBA" id="ARBA00023274"/>
    </source>
</evidence>
<accession>A0A1F8EFN1</accession>
<dbReference type="InterPro" id="IPR044957">
    <property type="entry name" value="Ribosomal_bL32_bact"/>
</dbReference>
<dbReference type="PANTHER" id="PTHR35534:SF1">
    <property type="entry name" value="LARGE RIBOSOMAL SUBUNIT PROTEIN BL32"/>
    <property type="match status" value="1"/>
</dbReference>
<keyword evidence="3 5" id="KW-0687">Ribonucleoprotein</keyword>
<evidence type="ECO:0000256" key="2">
    <source>
        <dbReference type="ARBA" id="ARBA00022980"/>
    </source>
</evidence>
<name>A0A1F8EFN1_9BACT</name>
<keyword evidence="2 5" id="KW-0689">Ribosomal protein</keyword>
<dbReference type="GO" id="GO:0003735">
    <property type="term" value="F:structural constituent of ribosome"/>
    <property type="evidence" value="ECO:0007669"/>
    <property type="project" value="InterPro"/>
</dbReference>
<evidence type="ECO:0000256" key="1">
    <source>
        <dbReference type="ARBA" id="ARBA00008560"/>
    </source>
</evidence>
<sequence>MAVPRHHMAKGKQKRRRSHLALKPTILFQCSHCKKMIIPHVVCKFCGYYKGKEVVNVLAKELKKKEKQQHKTK</sequence>
<gene>
    <name evidence="5" type="primary">rpmF</name>
    <name evidence="6" type="ORF">A2736_01155</name>
</gene>
<dbReference type="InterPro" id="IPR011332">
    <property type="entry name" value="Ribosomal_zn-bd"/>
</dbReference>
<dbReference type="STRING" id="1802662.A2736_01155"/>
<dbReference type="HAMAP" id="MF_00340">
    <property type="entry name" value="Ribosomal_bL32"/>
    <property type="match status" value="1"/>
</dbReference>
<organism evidence="6 7">
    <name type="scientific">Candidatus Yanofskybacteria bacterium RIFCSPHIGHO2_01_FULL_41_27</name>
    <dbReference type="NCBI Taxonomy" id="1802662"/>
    <lineage>
        <taxon>Bacteria</taxon>
        <taxon>Candidatus Yanofskyibacteriota</taxon>
    </lineage>
</organism>
<dbReference type="GO" id="GO:0006412">
    <property type="term" value="P:translation"/>
    <property type="evidence" value="ECO:0007669"/>
    <property type="project" value="UniProtKB-UniRule"/>
</dbReference>
<comment type="caution">
    <text evidence="6">The sequence shown here is derived from an EMBL/GenBank/DDBJ whole genome shotgun (WGS) entry which is preliminary data.</text>
</comment>
<dbReference type="InterPro" id="IPR002677">
    <property type="entry name" value="Ribosomal_bL32"/>
</dbReference>
<dbReference type="Proteomes" id="UP000177503">
    <property type="component" value="Unassembled WGS sequence"/>
</dbReference>
<protein>
    <recommendedName>
        <fullName evidence="4 5">Large ribosomal subunit protein bL32</fullName>
    </recommendedName>
</protein>
<dbReference type="PANTHER" id="PTHR35534">
    <property type="entry name" value="50S RIBOSOMAL PROTEIN L32"/>
    <property type="match status" value="1"/>
</dbReference>
<evidence type="ECO:0000313" key="7">
    <source>
        <dbReference type="Proteomes" id="UP000177503"/>
    </source>
</evidence>
<evidence type="ECO:0000256" key="5">
    <source>
        <dbReference type="HAMAP-Rule" id="MF_00340"/>
    </source>
</evidence>
<reference evidence="6 7" key="1">
    <citation type="journal article" date="2016" name="Nat. Commun.">
        <title>Thousands of microbial genomes shed light on interconnected biogeochemical processes in an aquifer system.</title>
        <authorList>
            <person name="Anantharaman K."/>
            <person name="Brown C.T."/>
            <person name="Hug L.A."/>
            <person name="Sharon I."/>
            <person name="Castelle C.J."/>
            <person name="Probst A.J."/>
            <person name="Thomas B.C."/>
            <person name="Singh A."/>
            <person name="Wilkins M.J."/>
            <person name="Karaoz U."/>
            <person name="Brodie E.L."/>
            <person name="Williams K.H."/>
            <person name="Hubbard S.S."/>
            <person name="Banfield J.F."/>
        </authorList>
    </citation>
    <scope>NUCLEOTIDE SEQUENCE [LARGE SCALE GENOMIC DNA]</scope>
</reference>
<dbReference type="SUPFAM" id="SSF57829">
    <property type="entry name" value="Zn-binding ribosomal proteins"/>
    <property type="match status" value="1"/>
</dbReference>